<dbReference type="OrthoDB" id="1523883at2759"/>
<keyword evidence="4" id="KW-1185">Reference proteome</keyword>
<organism evidence="3 4">
    <name type="scientific">Nyssa sinensis</name>
    <dbReference type="NCBI Taxonomy" id="561372"/>
    <lineage>
        <taxon>Eukaryota</taxon>
        <taxon>Viridiplantae</taxon>
        <taxon>Streptophyta</taxon>
        <taxon>Embryophyta</taxon>
        <taxon>Tracheophyta</taxon>
        <taxon>Spermatophyta</taxon>
        <taxon>Magnoliopsida</taxon>
        <taxon>eudicotyledons</taxon>
        <taxon>Gunneridae</taxon>
        <taxon>Pentapetalae</taxon>
        <taxon>asterids</taxon>
        <taxon>Cornales</taxon>
        <taxon>Nyssaceae</taxon>
        <taxon>Nyssa</taxon>
    </lineage>
</organism>
<evidence type="ECO:0000256" key="1">
    <source>
        <dbReference type="ARBA" id="ARBA00007967"/>
    </source>
</evidence>
<dbReference type="Pfam" id="PF03492">
    <property type="entry name" value="Methyltransf_7"/>
    <property type="match status" value="1"/>
</dbReference>
<feature type="transmembrane region" description="Helical" evidence="2">
    <location>
        <begin position="145"/>
        <end position="162"/>
    </location>
</feature>
<dbReference type="Proteomes" id="UP000325577">
    <property type="component" value="Linkage Group LG6"/>
</dbReference>
<reference evidence="3 4" key="1">
    <citation type="submission" date="2019-09" db="EMBL/GenBank/DDBJ databases">
        <title>A chromosome-level genome assembly of the Chinese tupelo Nyssa sinensis.</title>
        <authorList>
            <person name="Yang X."/>
            <person name="Kang M."/>
            <person name="Yang Y."/>
            <person name="Xiong H."/>
            <person name="Wang M."/>
            <person name="Zhang Z."/>
            <person name="Wang Z."/>
            <person name="Wu H."/>
            <person name="Ma T."/>
            <person name="Liu J."/>
            <person name="Xi Z."/>
        </authorList>
    </citation>
    <scope>NUCLEOTIDE SEQUENCE [LARGE SCALE GENOMIC DNA]</scope>
    <source>
        <strain evidence="3">J267</strain>
        <tissue evidence="3">Leaf</tissue>
    </source>
</reference>
<dbReference type="InterPro" id="IPR029063">
    <property type="entry name" value="SAM-dependent_MTases_sf"/>
</dbReference>
<keyword evidence="2" id="KW-0812">Transmembrane</keyword>
<evidence type="ECO:0000313" key="4">
    <source>
        <dbReference type="Proteomes" id="UP000325577"/>
    </source>
</evidence>
<evidence type="ECO:0008006" key="5">
    <source>
        <dbReference type="Google" id="ProtNLM"/>
    </source>
</evidence>
<evidence type="ECO:0000256" key="2">
    <source>
        <dbReference type="SAM" id="Phobius"/>
    </source>
</evidence>
<dbReference type="GO" id="GO:0008168">
    <property type="term" value="F:methyltransferase activity"/>
    <property type="evidence" value="ECO:0007669"/>
    <property type="project" value="InterPro"/>
</dbReference>
<accession>A0A5J4ZRL0</accession>
<gene>
    <name evidence="3" type="ORF">F0562_014614</name>
</gene>
<evidence type="ECO:0000313" key="3">
    <source>
        <dbReference type="EMBL" id="KAA8520358.1"/>
    </source>
</evidence>
<dbReference type="AlphaFoldDB" id="A0A5J4ZRL0"/>
<name>A0A5J4ZRL0_9ASTE</name>
<keyword evidence="2" id="KW-1133">Transmembrane helix</keyword>
<dbReference type="InterPro" id="IPR005299">
    <property type="entry name" value="MeTrfase_7"/>
</dbReference>
<dbReference type="SUPFAM" id="SSF53335">
    <property type="entry name" value="S-adenosyl-L-methionine-dependent methyltransferases"/>
    <property type="match status" value="1"/>
</dbReference>
<keyword evidence="2" id="KW-0472">Membrane</keyword>
<comment type="similarity">
    <text evidence="1">Belongs to the methyltransferase superfamily. Type-7 methyltransferase family.</text>
</comment>
<dbReference type="EMBL" id="CM018049">
    <property type="protein sequence ID" value="KAA8520358.1"/>
    <property type="molecule type" value="Genomic_DNA"/>
</dbReference>
<dbReference type="Gene3D" id="3.40.50.150">
    <property type="entry name" value="Vaccinia Virus protein VP39"/>
    <property type="match status" value="1"/>
</dbReference>
<protein>
    <recommendedName>
        <fullName evidence="5">Jasmonate O-methyltransferase</fullName>
    </recommendedName>
</protein>
<dbReference type="PANTHER" id="PTHR31009">
    <property type="entry name" value="S-ADENOSYL-L-METHIONINE:CARBOXYL METHYLTRANSFERASE FAMILY PROTEIN"/>
    <property type="match status" value="1"/>
</dbReference>
<proteinExistence type="inferred from homology"/>
<sequence>MVVENILHMNAGNGETSYANNSILQKAVIMKSQPLLENTLKDMYSDKFPECFSIADLGCSSGPNTLLVISNIIDTVHSLCHQNNGKAPEFQVFLNDLPNNDFNTIFKSLPTFYAKLKEDQGDKLGPCFLSGVPGSFYEGFSQAKAYTSFILLTVFIGSLRFLKA</sequence>